<feature type="compositionally biased region" description="Polar residues" evidence="3">
    <location>
        <begin position="442"/>
        <end position="468"/>
    </location>
</feature>
<accession>A0AAV9JPG9</accession>
<name>A0AAV9JPG9_9PEZI</name>
<dbReference type="GO" id="GO:0005634">
    <property type="term" value="C:nucleus"/>
    <property type="evidence" value="ECO:0007669"/>
    <property type="project" value="TreeGrafter"/>
</dbReference>
<dbReference type="Pfam" id="PF26176">
    <property type="entry name" value="zf_C2H2_17_2"/>
    <property type="match status" value="1"/>
</dbReference>
<dbReference type="PANTHER" id="PTHR46179">
    <property type="entry name" value="ZINC FINGER PROTEIN"/>
    <property type="match status" value="1"/>
</dbReference>
<evidence type="ECO:0000256" key="1">
    <source>
        <dbReference type="PROSITE-ProRule" id="PRU00042"/>
    </source>
</evidence>
<dbReference type="Proteomes" id="UP001324427">
    <property type="component" value="Unassembled WGS sequence"/>
</dbReference>
<dbReference type="PANTHER" id="PTHR46179:SF24">
    <property type="entry name" value="C2H2-TYPE DOMAIN-CONTAINING PROTEIN"/>
    <property type="match status" value="1"/>
</dbReference>
<feature type="region of interest" description="Disordered" evidence="3">
    <location>
        <begin position="805"/>
        <end position="830"/>
    </location>
</feature>
<dbReference type="Gene3D" id="3.30.160.60">
    <property type="entry name" value="Classic Zinc Finger"/>
    <property type="match status" value="2"/>
</dbReference>
<evidence type="ECO:0000256" key="2">
    <source>
        <dbReference type="SAM" id="Coils"/>
    </source>
</evidence>
<sequence>MASPSAHTQVPLSLGTSHSFPLRTSTRSASSSSASALASPTSSPSPFLLTLRILRLVNILRKRVKTHVHARRPKKATSAKVRQDFCQEVERQAFEEVDRYLGRKNHHRQRKGPDGIKHSSSPTTAVTEDAPVPEKSIDWLLHELNLSVNSNDRTLSTVAKDGNLFLNRKAYFHIERLPLQGLTELLIIVKELLDTLRRASPPRRGARTLCEGNEVLDLRLDETYLANLEHLLLCLQDQIICQLVSRCIELVHRHVLECQKDQHKHSEDWFFEFPDARHPLNTTWPWSIRHSLAVIWGVCWMFYDFFNNPTIIDVNGNMVDVQGNVVVPFRVVQQYCNSMQRPASYSPGAGHQGSFAAALASQGPDNTYSAAPLSPLGPHPAWASAGWLPQENFDDGLDQDSTYAAATSGYWQVPPHTSGQQPDFDFQQPLPQRTRTPLTPTIRVTTDFPSGHQQAPQDTAYYSASSGSSLPLQEDRYNIAYHSTHLSPQDTRFMPLLPLDNMNAPVSPVSAHSPRDDATLPELLSRKRSHSEMRGEAESAPAQPPLQSGPRSRAGSVASQAPNSASPTGEGYSPRGSRSFKRGDPPMNADNKYVCNFAPECAGQTFDRKCEWSKHMDKHDRPYRCPHPSCAKLQGFTYSGGLLRHEREVHNKHGGPKEQLMCPHDDCKRHVGKGFTRKENLNEHIRRVHENKSQLSQQPSQQEPLSQYADYKLQLQEAAGGAEQIVEPPVAPMYTTEDADELVLEPSLGKRKRDDVERSPSVDVEDLKHELKRLRAENASKDDRLRRLEAAEAMRATQYEQQLQAVGGLEQAQHDGFGEQGGQLHQDQQV</sequence>
<feature type="domain" description="C2H2-type" evidence="4">
    <location>
        <begin position="665"/>
        <end position="694"/>
    </location>
</feature>
<keyword evidence="6" id="KW-1185">Reference proteome</keyword>
<feature type="coiled-coil region" evidence="2">
    <location>
        <begin position="764"/>
        <end position="791"/>
    </location>
</feature>
<gene>
    <name evidence="5" type="ORF">LTR36_001648</name>
</gene>
<feature type="region of interest" description="Disordered" evidence="3">
    <location>
        <begin position="410"/>
        <end position="468"/>
    </location>
</feature>
<dbReference type="AlphaFoldDB" id="A0AAV9JPG9"/>
<keyword evidence="1" id="KW-0479">Metal-binding</keyword>
<feature type="region of interest" description="Disordered" evidence="3">
    <location>
        <begin position="745"/>
        <end position="764"/>
    </location>
</feature>
<evidence type="ECO:0000256" key="3">
    <source>
        <dbReference type="SAM" id="MobiDB-lite"/>
    </source>
</evidence>
<dbReference type="EMBL" id="JAVFHQ010000013">
    <property type="protein sequence ID" value="KAK4546916.1"/>
    <property type="molecule type" value="Genomic_DNA"/>
</dbReference>
<evidence type="ECO:0000313" key="5">
    <source>
        <dbReference type="EMBL" id="KAK4546916.1"/>
    </source>
</evidence>
<dbReference type="GO" id="GO:0008270">
    <property type="term" value="F:zinc ion binding"/>
    <property type="evidence" value="ECO:0007669"/>
    <property type="project" value="UniProtKB-KW"/>
</dbReference>
<feature type="region of interest" description="Disordered" evidence="3">
    <location>
        <begin position="1"/>
        <end position="44"/>
    </location>
</feature>
<dbReference type="InterPro" id="IPR013087">
    <property type="entry name" value="Znf_C2H2_type"/>
</dbReference>
<keyword evidence="2" id="KW-0175">Coiled coil</keyword>
<proteinExistence type="predicted"/>
<dbReference type="InterPro" id="IPR059009">
    <property type="entry name" value="Znf_C2H2_17_1st"/>
</dbReference>
<dbReference type="InterPro" id="IPR051061">
    <property type="entry name" value="Zinc_finger_trans_reg"/>
</dbReference>
<protein>
    <recommendedName>
        <fullName evidence="4">C2H2-type domain-containing protein</fullName>
    </recommendedName>
</protein>
<dbReference type="SMART" id="SM00355">
    <property type="entry name" value="ZnF_C2H2"/>
    <property type="match status" value="3"/>
</dbReference>
<keyword evidence="1" id="KW-0862">Zinc</keyword>
<organism evidence="5 6">
    <name type="scientific">Oleoguttula mirabilis</name>
    <dbReference type="NCBI Taxonomy" id="1507867"/>
    <lineage>
        <taxon>Eukaryota</taxon>
        <taxon>Fungi</taxon>
        <taxon>Dikarya</taxon>
        <taxon>Ascomycota</taxon>
        <taxon>Pezizomycotina</taxon>
        <taxon>Dothideomycetes</taxon>
        <taxon>Dothideomycetidae</taxon>
        <taxon>Mycosphaerellales</taxon>
        <taxon>Teratosphaeriaceae</taxon>
        <taxon>Oleoguttula</taxon>
    </lineage>
</organism>
<feature type="compositionally biased region" description="Basic and acidic residues" evidence="3">
    <location>
        <begin position="752"/>
        <end position="764"/>
    </location>
</feature>
<comment type="caution">
    <text evidence="5">The sequence shown here is derived from an EMBL/GenBank/DDBJ whole genome shotgun (WGS) entry which is preliminary data.</text>
</comment>
<evidence type="ECO:0000313" key="6">
    <source>
        <dbReference type="Proteomes" id="UP001324427"/>
    </source>
</evidence>
<feature type="compositionally biased region" description="Polar residues" evidence="3">
    <location>
        <begin position="1"/>
        <end position="19"/>
    </location>
</feature>
<dbReference type="PROSITE" id="PS50157">
    <property type="entry name" value="ZINC_FINGER_C2H2_2"/>
    <property type="match status" value="1"/>
</dbReference>
<feature type="compositionally biased region" description="Low complexity" evidence="3">
    <location>
        <begin position="21"/>
        <end position="44"/>
    </location>
</feature>
<feature type="region of interest" description="Disordered" evidence="3">
    <location>
        <begin position="102"/>
        <end position="129"/>
    </location>
</feature>
<reference evidence="5 6" key="1">
    <citation type="submission" date="2021-11" db="EMBL/GenBank/DDBJ databases">
        <title>Black yeast isolated from Biological Soil Crust.</title>
        <authorList>
            <person name="Kurbessoian T."/>
        </authorList>
    </citation>
    <scope>NUCLEOTIDE SEQUENCE [LARGE SCALE GENOMIC DNA]</scope>
    <source>
        <strain evidence="5 6">CCFEE 5522</strain>
    </source>
</reference>
<dbReference type="Pfam" id="PF26177">
    <property type="entry name" value="zf_C2H2_17_1st"/>
    <property type="match status" value="1"/>
</dbReference>
<keyword evidence="1" id="KW-0863">Zinc-finger</keyword>
<feature type="compositionally biased region" description="Polar residues" evidence="3">
    <location>
        <begin position="557"/>
        <end position="567"/>
    </location>
</feature>
<dbReference type="GO" id="GO:0006357">
    <property type="term" value="P:regulation of transcription by RNA polymerase II"/>
    <property type="evidence" value="ECO:0007669"/>
    <property type="project" value="TreeGrafter"/>
</dbReference>
<dbReference type="InterPro" id="IPR059095">
    <property type="entry name" value="Znf_C2H2_17_2nd"/>
</dbReference>
<evidence type="ECO:0000259" key="4">
    <source>
        <dbReference type="PROSITE" id="PS50157"/>
    </source>
</evidence>
<feature type="compositionally biased region" description="Low complexity" evidence="3">
    <location>
        <begin position="420"/>
        <end position="441"/>
    </location>
</feature>
<feature type="region of interest" description="Disordered" evidence="3">
    <location>
        <begin position="528"/>
        <end position="585"/>
    </location>
</feature>